<keyword evidence="4" id="KW-0472">Membrane</keyword>
<dbReference type="CDD" id="cd05827">
    <property type="entry name" value="Sortase_C"/>
    <property type="match status" value="1"/>
</dbReference>
<dbReference type="NCBIfam" id="TIGR01076">
    <property type="entry name" value="sortase_fam"/>
    <property type="match status" value="1"/>
</dbReference>
<proteinExistence type="predicted"/>
<dbReference type="Pfam" id="PF04203">
    <property type="entry name" value="Sortase"/>
    <property type="match status" value="1"/>
</dbReference>
<sequence length="346" mass="37902">MRNRHSANLESQTDGSIDSSSLTPPAGSAQESTGGSLMEEQTINATSNQPTTKTKKKSNIGINVMIALFALVLLAGIGLLVYPTFANWWNTMHASRAVAGYVETVKDMSADKKKELLAQAHAYNEQLNTLPDRWHLTDEQMDQYNKTLDVTGTGIMGYITIPKLEVRLPIYHGTEDTVLQIAGGHLAGSSLPVGGKDTHTAISGHTGLPSAKLFTGLDSLKEGDTFAFHVLDDTYTYQIDQIRTVLPNEMRDLDFDPDQDYATLITCTPYGVNSHRLLVRGHRIPTPANADETPYDKADNQRTLIIAGIALAIVLFILWIIWLIVHRGRKRGRDAVSGTPAKHAGR</sequence>
<accession>A0A2A2EJF5</accession>
<keyword evidence="4" id="KW-0812">Transmembrane</keyword>
<evidence type="ECO:0000256" key="1">
    <source>
        <dbReference type="ARBA" id="ARBA00022801"/>
    </source>
</evidence>
<feature type="active site" description="Proton donor/acceptor" evidence="2">
    <location>
        <position position="205"/>
    </location>
</feature>
<evidence type="ECO:0000256" key="4">
    <source>
        <dbReference type="SAM" id="Phobius"/>
    </source>
</evidence>
<evidence type="ECO:0000313" key="5">
    <source>
        <dbReference type="EMBL" id="PAU69122.1"/>
    </source>
</evidence>
<reference evidence="5 6" key="1">
    <citation type="journal article" date="2017" name="ISME J.">
        <title>Unveiling bifidobacterial biogeography across the mammalian branch of the tree of life.</title>
        <authorList>
            <person name="Milani C."/>
            <person name="Mangifesta M."/>
            <person name="Mancabelli L."/>
            <person name="Lugli G.A."/>
            <person name="James K."/>
            <person name="Duranti S."/>
            <person name="Turroni F."/>
            <person name="Ferrario C."/>
            <person name="Ossiprandi M.C."/>
            <person name="van Sinderen D."/>
            <person name="Ventura M."/>
        </authorList>
    </citation>
    <scope>NUCLEOTIDE SEQUENCE [LARGE SCALE GENOMIC DNA]</scope>
    <source>
        <strain evidence="5 6">70</strain>
    </source>
</reference>
<dbReference type="Proteomes" id="UP000217986">
    <property type="component" value="Unassembled WGS sequence"/>
</dbReference>
<keyword evidence="6" id="KW-1185">Reference proteome</keyword>
<keyword evidence="4" id="KW-1133">Transmembrane helix</keyword>
<comment type="caution">
    <text evidence="5">The sequence shown here is derived from an EMBL/GenBank/DDBJ whole genome shotgun (WGS) entry which is preliminary data.</text>
</comment>
<keyword evidence="1" id="KW-0378">Hydrolase</keyword>
<evidence type="ECO:0000256" key="2">
    <source>
        <dbReference type="PIRSR" id="PIRSR605754-1"/>
    </source>
</evidence>
<name>A0A2A2EJF5_9BIFI</name>
<gene>
    <name evidence="5" type="ORF">B1400_1184</name>
</gene>
<dbReference type="InterPro" id="IPR042002">
    <property type="entry name" value="Sortase_C"/>
</dbReference>
<dbReference type="InterPro" id="IPR005754">
    <property type="entry name" value="Sortase"/>
</dbReference>
<organism evidence="5 6">
    <name type="scientific">Bifidobacterium italicum</name>
    <dbReference type="NCBI Taxonomy" id="1960968"/>
    <lineage>
        <taxon>Bacteria</taxon>
        <taxon>Bacillati</taxon>
        <taxon>Actinomycetota</taxon>
        <taxon>Actinomycetes</taxon>
        <taxon>Bifidobacteriales</taxon>
        <taxon>Bifidobacteriaceae</taxon>
        <taxon>Bifidobacterium</taxon>
    </lineage>
</organism>
<dbReference type="AlphaFoldDB" id="A0A2A2EJF5"/>
<dbReference type="EMBL" id="MVOG01000023">
    <property type="protein sequence ID" value="PAU69122.1"/>
    <property type="molecule type" value="Genomic_DNA"/>
</dbReference>
<protein>
    <submittedName>
        <fullName evidence="5">Sortase</fullName>
    </submittedName>
</protein>
<evidence type="ECO:0000256" key="3">
    <source>
        <dbReference type="SAM" id="MobiDB-lite"/>
    </source>
</evidence>
<feature type="transmembrane region" description="Helical" evidence="4">
    <location>
        <begin position="304"/>
        <end position="325"/>
    </location>
</feature>
<dbReference type="Gene3D" id="2.40.260.10">
    <property type="entry name" value="Sortase"/>
    <property type="match status" value="1"/>
</dbReference>
<dbReference type="SUPFAM" id="SSF63817">
    <property type="entry name" value="Sortase"/>
    <property type="match status" value="1"/>
</dbReference>
<evidence type="ECO:0000313" key="6">
    <source>
        <dbReference type="Proteomes" id="UP000217986"/>
    </source>
</evidence>
<feature type="active site" description="Acyl-thioester intermediate" evidence="2">
    <location>
        <position position="267"/>
    </location>
</feature>
<dbReference type="NCBIfam" id="NF033745">
    <property type="entry name" value="class_C_sortase"/>
    <property type="match status" value="1"/>
</dbReference>
<feature type="transmembrane region" description="Helical" evidence="4">
    <location>
        <begin position="60"/>
        <end position="82"/>
    </location>
</feature>
<dbReference type="InterPro" id="IPR023365">
    <property type="entry name" value="Sortase_dom-sf"/>
</dbReference>
<feature type="region of interest" description="Disordered" evidence="3">
    <location>
        <begin position="1"/>
        <end position="38"/>
    </location>
</feature>
<dbReference type="GO" id="GO:0016787">
    <property type="term" value="F:hydrolase activity"/>
    <property type="evidence" value="ECO:0007669"/>
    <property type="project" value="UniProtKB-KW"/>
</dbReference>